<gene>
    <name evidence="2" type="ORF">ACFPT7_00845</name>
</gene>
<dbReference type="InterPro" id="IPR034660">
    <property type="entry name" value="DinB/YfiT-like"/>
</dbReference>
<accession>A0ABW1ECX8</accession>
<proteinExistence type="predicted"/>
<keyword evidence="3" id="KW-1185">Reference proteome</keyword>
<dbReference type="InterPro" id="IPR024775">
    <property type="entry name" value="DinB-like"/>
</dbReference>
<dbReference type="Pfam" id="PF12867">
    <property type="entry name" value="DinB_2"/>
    <property type="match status" value="1"/>
</dbReference>
<reference evidence="3" key="1">
    <citation type="journal article" date="2019" name="Int. J. Syst. Evol. Microbiol.">
        <title>The Global Catalogue of Microorganisms (GCM) 10K type strain sequencing project: providing services to taxonomists for standard genome sequencing and annotation.</title>
        <authorList>
            <consortium name="The Broad Institute Genomics Platform"/>
            <consortium name="The Broad Institute Genome Sequencing Center for Infectious Disease"/>
            <person name="Wu L."/>
            <person name="Ma J."/>
        </authorList>
    </citation>
    <scope>NUCLEOTIDE SEQUENCE [LARGE SCALE GENOMIC DNA]</scope>
    <source>
        <strain evidence="3">JCM 4087</strain>
    </source>
</reference>
<protein>
    <submittedName>
        <fullName evidence="2">DinB family protein</fullName>
    </submittedName>
</protein>
<evidence type="ECO:0000259" key="1">
    <source>
        <dbReference type="Pfam" id="PF12867"/>
    </source>
</evidence>
<dbReference type="Proteomes" id="UP001596091">
    <property type="component" value="Unassembled WGS sequence"/>
</dbReference>
<evidence type="ECO:0000313" key="3">
    <source>
        <dbReference type="Proteomes" id="UP001596091"/>
    </source>
</evidence>
<evidence type="ECO:0000313" key="2">
    <source>
        <dbReference type="EMBL" id="MFC5860833.1"/>
    </source>
</evidence>
<name>A0ABW1ECX8_9BACT</name>
<comment type="caution">
    <text evidence="2">The sequence shown here is derived from an EMBL/GenBank/DDBJ whole genome shotgun (WGS) entry which is preliminary data.</text>
</comment>
<dbReference type="Gene3D" id="1.20.120.450">
    <property type="entry name" value="dinb family like domain"/>
    <property type="match status" value="1"/>
</dbReference>
<dbReference type="SUPFAM" id="SSF109854">
    <property type="entry name" value="DinB/YfiT-like putative metalloenzymes"/>
    <property type="match status" value="1"/>
</dbReference>
<dbReference type="EMBL" id="JBHSPH010000001">
    <property type="protein sequence ID" value="MFC5860833.1"/>
    <property type="molecule type" value="Genomic_DNA"/>
</dbReference>
<feature type="domain" description="DinB-like" evidence="1">
    <location>
        <begin position="9"/>
        <end position="144"/>
    </location>
</feature>
<dbReference type="RefSeq" id="WP_263335007.1">
    <property type="nucleotide sequence ID" value="NZ_JAGSYH010000002.1"/>
</dbReference>
<organism evidence="2 3">
    <name type="scientific">Acidicapsa dinghuensis</name>
    <dbReference type="NCBI Taxonomy" id="2218256"/>
    <lineage>
        <taxon>Bacteria</taxon>
        <taxon>Pseudomonadati</taxon>
        <taxon>Acidobacteriota</taxon>
        <taxon>Terriglobia</taxon>
        <taxon>Terriglobales</taxon>
        <taxon>Acidobacteriaceae</taxon>
        <taxon>Acidicapsa</taxon>
    </lineage>
</organism>
<sequence>MKELSAKLLQTIDRAEPSLRAVSESESETPALAGGWSRKQLVCHLIDSASNNHQRFVRTALVGELAFPRYDQDGSVRIQSPNKAGWSLLVDLWAAYNRYLAHVIAHLPEESLNALCRIGDGEPVTLRFLAEDYLAHLKHHLQQIGLAK</sequence>